<dbReference type="EMBL" id="VXIV02001570">
    <property type="protein sequence ID" value="KAF6031766.1"/>
    <property type="molecule type" value="Genomic_DNA"/>
</dbReference>
<keyword evidence="2" id="KW-1185">Reference proteome</keyword>
<evidence type="ECO:0000313" key="2">
    <source>
        <dbReference type="Proteomes" id="UP000593567"/>
    </source>
</evidence>
<organism evidence="1 2">
    <name type="scientific">Bugula neritina</name>
    <name type="common">Brown bryozoan</name>
    <name type="synonym">Sertularia neritina</name>
    <dbReference type="NCBI Taxonomy" id="10212"/>
    <lineage>
        <taxon>Eukaryota</taxon>
        <taxon>Metazoa</taxon>
        <taxon>Spiralia</taxon>
        <taxon>Lophotrochozoa</taxon>
        <taxon>Bryozoa</taxon>
        <taxon>Gymnolaemata</taxon>
        <taxon>Cheilostomatida</taxon>
        <taxon>Flustrina</taxon>
        <taxon>Buguloidea</taxon>
        <taxon>Bugulidae</taxon>
        <taxon>Bugula</taxon>
    </lineage>
</organism>
<name>A0A7J7K2F4_BUGNE</name>
<protein>
    <submittedName>
        <fullName evidence="1">Uncharacterized protein</fullName>
    </submittedName>
</protein>
<dbReference type="Proteomes" id="UP000593567">
    <property type="component" value="Unassembled WGS sequence"/>
</dbReference>
<gene>
    <name evidence="1" type="ORF">EB796_009923</name>
</gene>
<comment type="caution">
    <text evidence="1">The sequence shown here is derived from an EMBL/GenBank/DDBJ whole genome shotgun (WGS) entry which is preliminary data.</text>
</comment>
<proteinExistence type="predicted"/>
<sequence length="415" mass="46377">MKLKHYLSAKKLKRKLSRLNVNEPTCKTNSSFIDYNDNDTRDIAQVSKDDMYLRPKREGRVPDRSDMTKSFTGALSSGYPAAADTRRHMVDHESQTDVILSLHTPAHTCLCIRDHTECHVRAELCTCDSINKAELCFKCAPSSQSLYHSLPVSQSQLSSNIHYNSLPSSRTASLSAAARSSAAQPTWRRSRIKTNPWLPLPKEKTEMSHRERRVDRRTQPRLSRFISEVEELMREQLTVSTQDQTLTNLADMAHKYSTNSTESLASTCSTATEIPVRKTDYDKDTYATLGSPSEGYKSAGCMSIDSECNMADTESFSDSKCSSRSTSSVDSSKADVILSHSRPSLQDFTASLSQGVSCLSYNSLQSEESLFSSLVSSSKCDALEDKVRKLCMSTNNLNEKMRLARLECSYIKPSQ</sequence>
<dbReference type="AlphaFoldDB" id="A0A7J7K2F4"/>
<reference evidence="1" key="1">
    <citation type="submission" date="2020-06" db="EMBL/GenBank/DDBJ databases">
        <title>Draft genome of Bugula neritina, a colonial animal packing powerful symbionts and potential medicines.</title>
        <authorList>
            <person name="Rayko M."/>
        </authorList>
    </citation>
    <scope>NUCLEOTIDE SEQUENCE [LARGE SCALE GENOMIC DNA]</scope>
    <source>
        <strain evidence="1">Kwan_BN1</strain>
    </source>
</reference>
<accession>A0A7J7K2F4</accession>
<evidence type="ECO:0000313" key="1">
    <source>
        <dbReference type="EMBL" id="KAF6031766.1"/>
    </source>
</evidence>